<dbReference type="InterPro" id="IPR002539">
    <property type="entry name" value="MaoC-like_dom"/>
</dbReference>
<proteinExistence type="predicted"/>
<dbReference type="CDD" id="cd03454">
    <property type="entry name" value="YdeM"/>
    <property type="match status" value="1"/>
</dbReference>
<sequence>MSGFRTLRLADLFVGQRFASASHRVTAEEIKTFARQFDPQPFHLDEEAAKDSLFGGLVASGWHTGAITMRLLAEGGLPFESGIIGGGGELRWLKPVRPGDTLRAESEILSITPSRSRPGQARVEVRVETLNQEGEVVQSFVPGLVVTR</sequence>
<dbReference type="SUPFAM" id="SSF54637">
    <property type="entry name" value="Thioesterase/thiol ester dehydrase-isomerase"/>
    <property type="match status" value="1"/>
</dbReference>
<evidence type="ECO:0000259" key="1">
    <source>
        <dbReference type="Pfam" id="PF01575"/>
    </source>
</evidence>
<comment type="caution">
    <text evidence="2">The sequence shown here is derived from an EMBL/GenBank/DDBJ whole genome shotgun (WGS) entry which is preliminary data.</text>
</comment>
<dbReference type="Gene3D" id="3.10.129.10">
    <property type="entry name" value="Hotdog Thioesterase"/>
    <property type="match status" value="1"/>
</dbReference>
<protein>
    <submittedName>
        <fullName evidence="2">Acyl dehydratase</fullName>
    </submittedName>
</protein>
<gene>
    <name evidence="2" type="ORF">EV668_0441</name>
</gene>
<keyword evidence="3" id="KW-1185">Reference proteome</keyword>
<dbReference type="InterPro" id="IPR029069">
    <property type="entry name" value="HotDog_dom_sf"/>
</dbReference>
<organism evidence="2 3">
    <name type="scientific">Enterovirga rhinocerotis</name>
    <dbReference type="NCBI Taxonomy" id="1339210"/>
    <lineage>
        <taxon>Bacteria</taxon>
        <taxon>Pseudomonadati</taxon>
        <taxon>Pseudomonadota</taxon>
        <taxon>Alphaproteobacteria</taxon>
        <taxon>Hyphomicrobiales</taxon>
        <taxon>Methylobacteriaceae</taxon>
        <taxon>Enterovirga</taxon>
    </lineage>
</organism>
<dbReference type="Proteomes" id="UP000295122">
    <property type="component" value="Unassembled WGS sequence"/>
</dbReference>
<evidence type="ECO:0000313" key="3">
    <source>
        <dbReference type="Proteomes" id="UP000295122"/>
    </source>
</evidence>
<feature type="domain" description="MaoC-like" evidence="1">
    <location>
        <begin position="21"/>
        <end position="124"/>
    </location>
</feature>
<dbReference type="OrthoDB" id="9797938at2"/>
<name>A0A4R7C8K9_9HYPH</name>
<accession>A0A4R7C8K9</accession>
<dbReference type="RefSeq" id="WP_133768208.1">
    <property type="nucleotide sequence ID" value="NZ_SNZR01000011.1"/>
</dbReference>
<dbReference type="Pfam" id="PF01575">
    <property type="entry name" value="MaoC_dehydratas"/>
    <property type="match status" value="1"/>
</dbReference>
<dbReference type="InterPro" id="IPR052342">
    <property type="entry name" value="MCH/BMMD"/>
</dbReference>
<dbReference type="PANTHER" id="PTHR43664:SF1">
    <property type="entry name" value="BETA-METHYLMALYL-COA DEHYDRATASE"/>
    <property type="match status" value="1"/>
</dbReference>
<evidence type="ECO:0000313" key="2">
    <source>
        <dbReference type="EMBL" id="TDR93186.1"/>
    </source>
</evidence>
<reference evidence="2 3" key="1">
    <citation type="submission" date="2019-03" db="EMBL/GenBank/DDBJ databases">
        <title>Genomic Encyclopedia of Type Strains, Phase IV (KMG-IV): sequencing the most valuable type-strain genomes for metagenomic binning, comparative biology and taxonomic classification.</title>
        <authorList>
            <person name="Goeker M."/>
        </authorList>
    </citation>
    <scope>NUCLEOTIDE SEQUENCE [LARGE SCALE GENOMIC DNA]</scope>
    <source>
        <strain evidence="2 3">DSM 25903</strain>
    </source>
</reference>
<dbReference type="AlphaFoldDB" id="A0A4R7C8K9"/>
<dbReference type="EMBL" id="SNZR01000011">
    <property type="protein sequence ID" value="TDR93186.1"/>
    <property type="molecule type" value="Genomic_DNA"/>
</dbReference>
<dbReference type="PANTHER" id="PTHR43664">
    <property type="entry name" value="MONOAMINE OXIDASE-RELATED"/>
    <property type="match status" value="1"/>
</dbReference>